<dbReference type="InterPro" id="IPR003594">
    <property type="entry name" value="HATPase_dom"/>
</dbReference>
<dbReference type="SUPFAM" id="SSF47384">
    <property type="entry name" value="Homodimeric domain of signal transducing histidine kinase"/>
    <property type="match status" value="1"/>
</dbReference>
<dbReference type="InterPro" id="IPR011006">
    <property type="entry name" value="CheY-like_superfamily"/>
</dbReference>
<dbReference type="CDD" id="cd16922">
    <property type="entry name" value="HATPase_EvgS-ArcB-TorS-like"/>
    <property type="match status" value="1"/>
</dbReference>
<dbReference type="Gene3D" id="1.10.287.130">
    <property type="match status" value="1"/>
</dbReference>
<dbReference type="SMART" id="SM00387">
    <property type="entry name" value="HATPase_c"/>
    <property type="match status" value="1"/>
</dbReference>
<keyword evidence="7" id="KW-0547">Nucleotide-binding</keyword>
<protein>
    <recommendedName>
        <fullName evidence="3">histidine kinase</fullName>
        <ecNumber evidence="3">2.7.13.3</ecNumber>
    </recommendedName>
</protein>
<accession>A0ABT4GL43</accession>
<dbReference type="Pfam" id="PF00672">
    <property type="entry name" value="HAMP"/>
    <property type="match status" value="1"/>
</dbReference>
<feature type="domain" description="Response regulatory" evidence="16">
    <location>
        <begin position="996"/>
        <end position="1109"/>
    </location>
</feature>
<dbReference type="PANTHER" id="PTHR45339">
    <property type="entry name" value="HYBRID SIGNAL TRANSDUCTION HISTIDINE KINASE J"/>
    <property type="match status" value="1"/>
</dbReference>
<dbReference type="RefSeq" id="WP_268617818.1">
    <property type="nucleotide sequence ID" value="NZ_JAMDMX010000112.1"/>
</dbReference>
<comment type="catalytic activity">
    <reaction evidence="1">
        <text>ATP + protein L-histidine = ADP + protein N-phospho-L-histidine.</text>
        <dbReference type="EC" id="2.7.13.3"/>
    </reaction>
</comment>
<dbReference type="PROSITE" id="PS50110">
    <property type="entry name" value="RESPONSE_REGULATORY"/>
    <property type="match status" value="3"/>
</dbReference>
<dbReference type="SUPFAM" id="SSF55874">
    <property type="entry name" value="ATPase domain of HSP90 chaperone/DNA topoisomerase II/histidine kinase"/>
    <property type="match status" value="1"/>
</dbReference>
<keyword evidence="10" id="KW-0902">Two-component regulatory system</keyword>
<keyword evidence="5 12" id="KW-0597">Phosphoprotein</keyword>
<dbReference type="InterPro" id="IPR003018">
    <property type="entry name" value="GAF"/>
</dbReference>
<dbReference type="CDD" id="cd06225">
    <property type="entry name" value="HAMP"/>
    <property type="match status" value="1"/>
</dbReference>
<dbReference type="Gene3D" id="3.30.565.10">
    <property type="entry name" value="Histidine kinase-like ATPase, C-terminal domain"/>
    <property type="match status" value="1"/>
</dbReference>
<dbReference type="SMART" id="SM00388">
    <property type="entry name" value="HisKA"/>
    <property type="match status" value="1"/>
</dbReference>
<comment type="caution">
    <text evidence="18">The sequence shown here is derived from an EMBL/GenBank/DDBJ whole genome shotgun (WGS) entry which is preliminary data.</text>
</comment>
<dbReference type="InterPro" id="IPR004358">
    <property type="entry name" value="Sig_transdc_His_kin-like_C"/>
</dbReference>
<evidence type="ECO:0000256" key="11">
    <source>
        <dbReference type="ARBA" id="ARBA00023136"/>
    </source>
</evidence>
<dbReference type="Pfam" id="PF13185">
    <property type="entry name" value="GAF_2"/>
    <property type="match status" value="1"/>
</dbReference>
<evidence type="ECO:0000259" key="15">
    <source>
        <dbReference type="PROSITE" id="PS50109"/>
    </source>
</evidence>
<evidence type="ECO:0000259" key="17">
    <source>
        <dbReference type="PROSITE" id="PS50885"/>
    </source>
</evidence>
<evidence type="ECO:0000256" key="10">
    <source>
        <dbReference type="ARBA" id="ARBA00023012"/>
    </source>
</evidence>
<dbReference type="InterPro" id="IPR036097">
    <property type="entry name" value="HisK_dim/P_sf"/>
</dbReference>
<dbReference type="Proteomes" id="UP001527099">
    <property type="component" value="Unassembled WGS sequence"/>
</dbReference>
<evidence type="ECO:0000313" key="19">
    <source>
        <dbReference type="Proteomes" id="UP001527099"/>
    </source>
</evidence>
<dbReference type="CDD" id="cd00082">
    <property type="entry name" value="HisKA"/>
    <property type="match status" value="1"/>
</dbReference>
<dbReference type="PROSITE" id="PS50885">
    <property type="entry name" value="HAMP"/>
    <property type="match status" value="1"/>
</dbReference>
<keyword evidence="8" id="KW-0418">Kinase</keyword>
<dbReference type="PRINTS" id="PR00344">
    <property type="entry name" value="BCTRLSENSOR"/>
</dbReference>
<keyword evidence="6" id="KW-0808">Transferase</keyword>
<evidence type="ECO:0000256" key="13">
    <source>
        <dbReference type="SAM" id="Coils"/>
    </source>
</evidence>
<evidence type="ECO:0000256" key="4">
    <source>
        <dbReference type="ARBA" id="ARBA00022475"/>
    </source>
</evidence>
<dbReference type="EC" id="2.7.13.3" evidence="3"/>
<evidence type="ECO:0000256" key="6">
    <source>
        <dbReference type="ARBA" id="ARBA00022679"/>
    </source>
</evidence>
<keyword evidence="19" id="KW-1185">Reference proteome</keyword>
<evidence type="ECO:0000256" key="2">
    <source>
        <dbReference type="ARBA" id="ARBA00004651"/>
    </source>
</evidence>
<evidence type="ECO:0000256" key="8">
    <source>
        <dbReference type="ARBA" id="ARBA00022777"/>
    </source>
</evidence>
<evidence type="ECO:0000256" key="7">
    <source>
        <dbReference type="ARBA" id="ARBA00022741"/>
    </source>
</evidence>
<dbReference type="CDD" id="cd00156">
    <property type="entry name" value="REC"/>
    <property type="match status" value="2"/>
</dbReference>
<dbReference type="Pfam" id="PF00072">
    <property type="entry name" value="Response_reg"/>
    <property type="match status" value="3"/>
</dbReference>
<dbReference type="CDD" id="cd17546">
    <property type="entry name" value="REC_hyHK_CKI1_RcsC-like"/>
    <property type="match status" value="1"/>
</dbReference>
<dbReference type="PANTHER" id="PTHR45339:SF1">
    <property type="entry name" value="HYBRID SIGNAL TRANSDUCTION HISTIDINE KINASE J"/>
    <property type="match status" value="1"/>
</dbReference>
<evidence type="ECO:0000256" key="12">
    <source>
        <dbReference type="PROSITE-ProRule" id="PRU00169"/>
    </source>
</evidence>
<name>A0ABT4GL43_9BACL</name>
<reference evidence="18 19" key="1">
    <citation type="submission" date="2022-05" db="EMBL/GenBank/DDBJ databases">
        <title>Genome Sequencing of Bee-Associated Microbes.</title>
        <authorList>
            <person name="Dunlap C."/>
        </authorList>
    </citation>
    <scope>NUCLEOTIDE SEQUENCE [LARGE SCALE GENOMIC DNA]</scope>
    <source>
        <strain evidence="18 19">NRRL B-14421</strain>
    </source>
</reference>
<feature type="transmembrane region" description="Helical" evidence="14">
    <location>
        <begin position="9"/>
        <end position="27"/>
    </location>
</feature>
<feature type="modified residue" description="4-aspartylphosphate" evidence="12">
    <location>
        <position position="1167"/>
    </location>
</feature>
<dbReference type="InterPro" id="IPR029016">
    <property type="entry name" value="GAF-like_dom_sf"/>
</dbReference>
<evidence type="ECO:0000256" key="3">
    <source>
        <dbReference type="ARBA" id="ARBA00012438"/>
    </source>
</evidence>
<keyword evidence="14" id="KW-1133">Transmembrane helix</keyword>
<feature type="domain" description="Response regulatory" evidence="16">
    <location>
        <begin position="1264"/>
        <end position="1381"/>
    </location>
</feature>
<feature type="modified residue" description="4-aspartylphosphate" evidence="12">
    <location>
        <position position="1045"/>
    </location>
</feature>
<dbReference type="InterPro" id="IPR013587">
    <property type="entry name" value="Nitrate/nitrite_sensing"/>
</dbReference>
<dbReference type="InterPro" id="IPR003660">
    <property type="entry name" value="HAMP_dom"/>
</dbReference>
<feature type="domain" description="HAMP" evidence="17">
    <location>
        <begin position="332"/>
        <end position="384"/>
    </location>
</feature>
<dbReference type="Gene3D" id="3.30.450.40">
    <property type="match status" value="1"/>
</dbReference>
<organism evidence="18 19">
    <name type="scientific">Paenibacillus alginolyticus</name>
    <dbReference type="NCBI Taxonomy" id="59839"/>
    <lineage>
        <taxon>Bacteria</taxon>
        <taxon>Bacillati</taxon>
        <taxon>Bacillota</taxon>
        <taxon>Bacilli</taxon>
        <taxon>Bacillales</taxon>
        <taxon>Paenibacillaceae</taxon>
        <taxon>Paenibacillus</taxon>
    </lineage>
</organism>
<dbReference type="Pfam" id="PF00512">
    <property type="entry name" value="HisKA"/>
    <property type="match status" value="1"/>
</dbReference>
<evidence type="ECO:0000259" key="16">
    <source>
        <dbReference type="PROSITE" id="PS50110"/>
    </source>
</evidence>
<keyword evidence="11 14" id="KW-0472">Membrane</keyword>
<feature type="coiled-coil region" evidence="13">
    <location>
        <begin position="595"/>
        <end position="689"/>
    </location>
</feature>
<evidence type="ECO:0000256" key="5">
    <source>
        <dbReference type="ARBA" id="ARBA00022553"/>
    </source>
</evidence>
<keyword evidence="14" id="KW-0812">Transmembrane</keyword>
<dbReference type="InterPro" id="IPR036890">
    <property type="entry name" value="HATPase_C_sf"/>
</dbReference>
<dbReference type="InterPro" id="IPR005467">
    <property type="entry name" value="His_kinase_dom"/>
</dbReference>
<evidence type="ECO:0000256" key="9">
    <source>
        <dbReference type="ARBA" id="ARBA00022840"/>
    </source>
</evidence>
<dbReference type="SUPFAM" id="SSF52172">
    <property type="entry name" value="CheY-like"/>
    <property type="match status" value="3"/>
</dbReference>
<dbReference type="Gene3D" id="6.10.340.10">
    <property type="match status" value="1"/>
</dbReference>
<dbReference type="SUPFAM" id="SSF55781">
    <property type="entry name" value="GAF domain-like"/>
    <property type="match status" value="1"/>
</dbReference>
<dbReference type="SMART" id="SM00065">
    <property type="entry name" value="GAF"/>
    <property type="match status" value="1"/>
</dbReference>
<keyword evidence="4" id="KW-1003">Cell membrane</keyword>
<dbReference type="SMART" id="SM00448">
    <property type="entry name" value="REC"/>
    <property type="match status" value="3"/>
</dbReference>
<gene>
    <name evidence="18" type="ORF">M5X19_28520</name>
</gene>
<dbReference type="Pfam" id="PF02518">
    <property type="entry name" value="HATPase_c"/>
    <property type="match status" value="1"/>
</dbReference>
<evidence type="ECO:0000256" key="14">
    <source>
        <dbReference type="SAM" id="Phobius"/>
    </source>
</evidence>
<feature type="domain" description="Response regulatory" evidence="16">
    <location>
        <begin position="1118"/>
        <end position="1234"/>
    </location>
</feature>
<dbReference type="Gene3D" id="3.40.50.2300">
    <property type="match status" value="3"/>
</dbReference>
<feature type="transmembrane region" description="Helical" evidence="14">
    <location>
        <begin position="309"/>
        <end position="335"/>
    </location>
</feature>
<dbReference type="SMART" id="SM00304">
    <property type="entry name" value="HAMP"/>
    <property type="match status" value="1"/>
</dbReference>
<sequence>MQWIRNAKINYKLIIMIALPMLGLLYFSSNAIYGKVKDLSELNKLQTLVTTEIYINDLIHEFQKERSLLSGYFEDKTVTRQLVDQRKLTEEKTNAFREQLKSLNTSVLGDKFKKSANNVVSKLDQIVILRTQLDQGKANESEILSFYLDTTNSLFDMMQSTNEISSNKQISNMLNSYILFSKSKFATSRERAVLFHVFSANRADLNDIEQIGVLENEQLLYYKEFKLLATEDAQQLYQKMVKGQVVNEVDRLVQLVQKAEPGKNLGVDSQQWYNVATQELDILKEVEDGLSNELTQSMETIKKSTTQSLIGVVIFNVIILILSFLVIVLISRMLLSQIRLLKRSTELILTGVTDIHLEIQSKDEFGELMGAFNHMVASFKEVITQADRISLGEYEQTIVPRSDEDQLSVALIRMLTSLKETTAENERQFWLKTQLARLTGLAQGVASVQQLVGMLISEISTLVGAGQGIIYLKEMQSNENQSSEFVLLGSYAFKERKNVTNRVRPGEGLVGQCILEKKPILLSNVPSDYIHIQSGLGESKPFQIFVLPILFEEEVLAVIELAAFKPFTEIEHDLLEQLSDTLGVVIQAAISRQITEALLRESQLLTEELQTQQEELRTANEELEEQTLMLKQSEEKMRIQSEELQAINEELEEKTNYLEVQKVDIEKQNAFIQLSKQDLEEKAKELEQASQYKSEFLANMSHELRTPLNSLLILSKSLSSNEDGNLTEDQIESAKIIHSGGLDLLTLINDILDLSKVEAGKLDIQMEEVRLDDLLQSLRYQFNPVAKEKGLSFILKLDDLTPEFITTDGQRTEQILKNLLSNAFKFTASGHVTVEIARAEKRTAFQNNHLEENGALALTVTDTGIGIPPSKQQAIFEAFQQADGTTSRKYGGTGLGLTISRELAKLLGGEIHMQSSEGKGSSFTLYLPLDGTANAEMTEPKVVSSKDEVAAVDSLQISSELLVASTIEDHLLTAQQAKTFLPDDREHLKNSVQDKVILIVEDDPSFAKILMDMAYKKGFKCLAAGDGFSALQLAKQYIPSAILLDLGLPDMDGLKVLDHLKYHNETRHIPVHIISGRDKSSDSLKRGAIGYLSKPIQAEDIDVVFNKIEHKLQERIQQVLVVEDDLNNQKAIHELLKHKKVDIHSVSKGIEALQLLRSQPFDCVILDLTLPDMTGFELLQQLVVDSEGSIPPIIINTGKELTQEEYKELNQFTDSIVIKGANSPDRLLDEVSLFLHSVHKSLPQAHKEMIRMVRDSDETLKGRKVLLVDDDLRNTFALSKILRKHGLDVVMADNGKLALDKLEIESGIELVIMDIMMPVMDGYEAIGHIRTMPKFQSLPIIALTAKAMTGDREKCIERGANDYMTKPVDTDKLLSLIRVWLLR</sequence>
<evidence type="ECO:0000256" key="1">
    <source>
        <dbReference type="ARBA" id="ARBA00000085"/>
    </source>
</evidence>
<dbReference type="InterPro" id="IPR001789">
    <property type="entry name" value="Sig_transdc_resp-reg_receiver"/>
</dbReference>
<dbReference type="Pfam" id="PF08376">
    <property type="entry name" value="NIT"/>
    <property type="match status" value="1"/>
</dbReference>
<dbReference type="PROSITE" id="PS50109">
    <property type="entry name" value="HIS_KIN"/>
    <property type="match status" value="1"/>
</dbReference>
<keyword evidence="9" id="KW-0067">ATP-binding</keyword>
<dbReference type="EMBL" id="JAMDMX010000112">
    <property type="protein sequence ID" value="MCY9696816.1"/>
    <property type="molecule type" value="Genomic_DNA"/>
</dbReference>
<proteinExistence type="predicted"/>
<comment type="subcellular location">
    <subcellularLocation>
        <location evidence="2">Cell membrane</location>
        <topology evidence="2">Multi-pass membrane protein</topology>
    </subcellularLocation>
</comment>
<keyword evidence="13" id="KW-0175">Coiled coil</keyword>
<feature type="domain" description="Histidine kinase" evidence="15">
    <location>
        <begin position="699"/>
        <end position="931"/>
    </location>
</feature>
<feature type="modified residue" description="4-aspartylphosphate" evidence="12">
    <location>
        <position position="1314"/>
    </location>
</feature>
<dbReference type="InterPro" id="IPR003661">
    <property type="entry name" value="HisK_dim/P_dom"/>
</dbReference>
<evidence type="ECO:0000313" key="18">
    <source>
        <dbReference type="EMBL" id="MCY9696816.1"/>
    </source>
</evidence>